<dbReference type="InterPro" id="IPR039420">
    <property type="entry name" value="WalR-like"/>
</dbReference>
<dbReference type="GO" id="GO:0006355">
    <property type="term" value="P:regulation of DNA-templated transcription"/>
    <property type="evidence" value="ECO:0007669"/>
    <property type="project" value="InterPro"/>
</dbReference>
<evidence type="ECO:0000256" key="3">
    <source>
        <dbReference type="ARBA" id="ARBA00023125"/>
    </source>
</evidence>
<organism evidence="8 9">
    <name type="scientific">Brevibacterium aurantiacum</name>
    <dbReference type="NCBI Taxonomy" id="273384"/>
    <lineage>
        <taxon>Bacteria</taxon>
        <taxon>Bacillati</taxon>
        <taxon>Actinomycetota</taxon>
        <taxon>Actinomycetes</taxon>
        <taxon>Micrococcales</taxon>
        <taxon>Brevibacteriaceae</taxon>
        <taxon>Brevibacterium</taxon>
    </lineage>
</organism>
<protein>
    <submittedName>
        <fullName evidence="8">DNA-binding response regulator</fullName>
    </submittedName>
</protein>
<keyword evidence="4" id="KW-0804">Transcription</keyword>
<keyword evidence="3 8" id="KW-0238">DNA-binding</keyword>
<dbReference type="PROSITE" id="PS00622">
    <property type="entry name" value="HTH_LUXR_1"/>
    <property type="match status" value="1"/>
</dbReference>
<evidence type="ECO:0000313" key="8">
    <source>
        <dbReference type="EMBL" id="TGD36715.1"/>
    </source>
</evidence>
<dbReference type="InterPro" id="IPR001789">
    <property type="entry name" value="Sig_transdc_resp-reg_receiver"/>
</dbReference>
<dbReference type="CDD" id="cd17535">
    <property type="entry name" value="REC_NarL-like"/>
    <property type="match status" value="1"/>
</dbReference>
<name>A0A4Z0KHJ0_BREAU</name>
<dbReference type="PROSITE" id="PS50110">
    <property type="entry name" value="RESPONSE_REGULATORY"/>
    <property type="match status" value="1"/>
</dbReference>
<feature type="modified residue" description="4-aspartylphosphate" evidence="5">
    <location>
        <position position="55"/>
    </location>
</feature>
<evidence type="ECO:0000313" key="9">
    <source>
        <dbReference type="Proteomes" id="UP000297736"/>
    </source>
</evidence>
<dbReference type="PANTHER" id="PTHR43214:SF24">
    <property type="entry name" value="TRANSCRIPTIONAL REGULATORY PROTEIN NARL-RELATED"/>
    <property type="match status" value="1"/>
</dbReference>
<dbReference type="CDD" id="cd06170">
    <property type="entry name" value="LuxR_C_like"/>
    <property type="match status" value="1"/>
</dbReference>
<dbReference type="SMART" id="SM00448">
    <property type="entry name" value="REC"/>
    <property type="match status" value="1"/>
</dbReference>
<accession>A0A4Z0KHJ0</accession>
<dbReference type="Proteomes" id="UP000297736">
    <property type="component" value="Unassembled WGS sequence"/>
</dbReference>
<dbReference type="Pfam" id="PF00072">
    <property type="entry name" value="Response_reg"/>
    <property type="match status" value="1"/>
</dbReference>
<comment type="caution">
    <text evidence="8">The sequence shown here is derived from an EMBL/GenBank/DDBJ whole genome shotgun (WGS) entry which is preliminary data.</text>
</comment>
<dbReference type="GO" id="GO:0000160">
    <property type="term" value="P:phosphorelay signal transduction system"/>
    <property type="evidence" value="ECO:0007669"/>
    <property type="project" value="InterPro"/>
</dbReference>
<dbReference type="SMART" id="SM00421">
    <property type="entry name" value="HTH_LUXR"/>
    <property type="match status" value="1"/>
</dbReference>
<evidence type="ECO:0000256" key="5">
    <source>
        <dbReference type="PROSITE-ProRule" id="PRU00169"/>
    </source>
</evidence>
<proteinExistence type="predicted"/>
<dbReference type="SUPFAM" id="SSF46894">
    <property type="entry name" value="C-terminal effector domain of the bipartite response regulators"/>
    <property type="match status" value="1"/>
</dbReference>
<dbReference type="RefSeq" id="WP_135448420.1">
    <property type="nucleotide sequence ID" value="NZ_RHFF01000025.1"/>
</dbReference>
<gene>
    <name evidence="8" type="ORF">EB834_18665</name>
</gene>
<dbReference type="InterPro" id="IPR016032">
    <property type="entry name" value="Sig_transdc_resp-reg_C-effctor"/>
</dbReference>
<reference evidence="8 9" key="1">
    <citation type="submission" date="2018-10" db="EMBL/GenBank/DDBJ databases">
        <title>Brevibacterium genomes from Austrain hard cheese rinds.</title>
        <authorList>
            <person name="Anast J.M."/>
            <person name="Dzieciol M."/>
            <person name="Schultz D.L."/>
            <person name="Mann E."/>
            <person name="Wagner M."/>
            <person name="Schmitz-Esser S."/>
        </authorList>
    </citation>
    <scope>NUCLEOTIDE SEQUENCE [LARGE SCALE GENOMIC DNA]</scope>
    <source>
        <strain evidence="8 9">L261</strain>
    </source>
</reference>
<evidence type="ECO:0000256" key="1">
    <source>
        <dbReference type="ARBA" id="ARBA00022553"/>
    </source>
</evidence>
<dbReference type="EMBL" id="RHFF01000025">
    <property type="protein sequence ID" value="TGD36715.1"/>
    <property type="molecule type" value="Genomic_DNA"/>
</dbReference>
<feature type="domain" description="HTH luxR-type" evidence="6">
    <location>
        <begin position="151"/>
        <end position="216"/>
    </location>
</feature>
<dbReference type="SUPFAM" id="SSF52172">
    <property type="entry name" value="CheY-like"/>
    <property type="match status" value="1"/>
</dbReference>
<keyword evidence="1 5" id="KW-0597">Phosphoprotein</keyword>
<evidence type="ECO:0000256" key="4">
    <source>
        <dbReference type="ARBA" id="ARBA00023163"/>
    </source>
</evidence>
<evidence type="ECO:0000259" key="6">
    <source>
        <dbReference type="PROSITE" id="PS50043"/>
    </source>
</evidence>
<dbReference type="Pfam" id="PF00196">
    <property type="entry name" value="GerE"/>
    <property type="match status" value="1"/>
</dbReference>
<dbReference type="GO" id="GO:0003677">
    <property type="term" value="F:DNA binding"/>
    <property type="evidence" value="ECO:0007669"/>
    <property type="project" value="UniProtKB-KW"/>
</dbReference>
<dbReference type="InterPro" id="IPR011006">
    <property type="entry name" value="CheY-like_superfamily"/>
</dbReference>
<dbReference type="PRINTS" id="PR00038">
    <property type="entry name" value="HTHLUXR"/>
</dbReference>
<keyword evidence="2" id="KW-0805">Transcription regulation</keyword>
<dbReference type="InterPro" id="IPR000792">
    <property type="entry name" value="Tscrpt_reg_LuxR_C"/>
</dbReference>
<feature type="domain" description="Response regulatory" evidence="7">
    <location>
        <begin position="4"/>
        <end position="119"/>
    </location>
</feature>
<dbReference type="InterPro" id="IPR058245">
    <property type="entry name" value="NreC/VraR/RcsB-like_REC"/>
</dbReference>
<dbReference type="PANTHER" id="PTHR43214">
    <property type="entry name" value="TWO-COMPONENT RESPONSE REGULATOR"/>
    <property type="match status" value="1"/>
</dbReference>
<dbReference type="AlphaFoldDB" id="A0A4Z0KHJ0"/>
<sequence>MTIRLLLVDDQEMVRAGLRMVLGSRSEFDIVGEAENGVTAVDLARSMDADVVLMDVRMPLMNGVEATAAICESEGPRVLILTTFDLDEYVYDALRAGASGFILKEAPIEELVSAIVHVHRGDAVVAPSTTRRLIEHFSTNGQESSAQVEAQNCQVGMLSEREIQVLKALAQGMSNAEVAAELFIAENTVKTHVRRILTKLDLRDRVQAVVFAYNTGIVGRR</sequence>
<evidence type="ECO:0000256" key="2">
    <source>
        <dbReference type="ARBA" id="ARBA00023015"/>
    </source>
</evidence>
<evidence type="ECO:0000259" key="7">
    <source>
        <dbReference type="PROSITE" id="PS50110"/>
    </source>
</evidence>
<dbReference type="Gene3D" id="3.40.50.2300">
    <property type="match status" value="1"/>
</dbReference>
<dbReference type="PROSITE" id="PS50043">
    <property type="entry name" value="HTH_LUXR_2"/>
    <property type="match status" value="1"/>
</dbReference>